<dbReference type="Gene3D" id="1.10.510.10">
    <property type="entry name" value="Transferase(Phosphotransferase) domain 1"/>
    <property type="match status" value="1"/>
</dbReference>
<evidence type="ECO:0000256" key="13">
    <source>
        <dbReference type="ARBA" id="ARBA00023136"/>
    </source>
</evidence>
<dbReference type="FunFam" id="3.30.200.20:FF:000228">
    <property type="entry name" value="Serine/threonine-protein kinase BIK1"/>
    <property type="match status" value="1"/>
</dbReference>
<dbReference type="InterPro" id="IPR001245">
    <property type="entry name" value="Ser-Thr/Tyr_kinase_cat_dom"/>
</dbReference>
<dbReference type="GO" id="GO:0007264">
    <property type="term" value="P:small GTPase-mediated signal transduction"/>
    <property type="evidence" value="ECO:0007669"/>
    <property type="project" value="InterPro"/>
</dbReference>
<dbReference type="GO" id="GO:0007034">
    <property type="term" value="P:vacuolar transport"/>
    <property type="evidence" value="ECO:0007669"/>
    <property type="project" value="InterPro"/>
</dbReference>
<comment type="caution">
    <text evidence="21">The sequence shown here is derived from an EMBL/GenBank/DDBJ whole genome shotgun (WGS) entry which is preliminary data.</text>
</comment>
<keyword evidence="5" id="KW-1003">Cell membrane</keyword>
<name>A0AAV6J1Q5_9ERIC</name>
<dbReference type="PROSITE" id="PS50011">
    <property type="entry name" value="PROTEIN_KINASE_DOM"/>
    <property type="match status" value="1"/>
</dbReference>
<keyword evidence="8 17" id="KW-0547">Nucleotide-binding</keyword>
<dbReference type="SUPFAM" id="SSF56112">
    <property type="entry name" value="Protein kinase-like (PK-like)"/>
    <property type="match status" value="1"/>
</dbReference>
<keyword evidence="18" id="KW-0175">Coiled coil</keyword>
<dbReference type="GO" id="GO:0005524">
    <property type="term" value="F:ATP binding"/>
    <property type="evidence" value="ECO:0007669"/>
    <property type="project" value="UniProtKB-UniRule"/>
</dbReference>
<dbReference type="InterPro" id="IPR011009">
    <property type="entry name" value="Kinase-like_dom_sf"/>
</dbReference>
<dbReference type="InterPro" id="IPR008271">
    <property type="entry name" value="Ser/Thr_kinase_AS"/>
</dbReference>
<keyword evidence="12" id="KW-0238">DNA-binding</keyword>
<feature type="domain" description="Protein kinase" evidence="19">
    <location>
        <begin position="922"/>
        <end position="1206"/>
    </location>
</feature>
<evidence type="ECO:0000256" key="3">
    <source>
        <dbReference type="ARBA" id="ARBA00008684"/>
    </source>
</evidence>
<dbReference type="InterPro" id="IPR000719">
    <property type="entry name" value="Prot_kinase_dom"/>
</dbReference>
<dbReference type="PRINTS" id="PR00891">
    <property type="entry name" value="RABGDIREP"/>
</dbReference>
<dbReference type="Pfam" id="PF00996">
    <property type="entry name" value="GDI"/>
    <property type="match status" value="3"/>
</dbReference>
<evidence type="ECO:0000256" key="6">
    <source>
        <dbReference type="ARBA" id="ARBA00022527"/>
    </source>
</evidence>
<dbReference type="SUPFAM" id="SSF51905">
    <property type="entry name" value="FAD/NAD(P)-binding domain"/>
    <property type="match status" value="1"/>
</dbReference>
<comment type="similarity">
    <text evidence="2">Belongs to the Rab GDI family.</text>
</comment>
<evidence type="ECO:0000256" key="14">
    <source>
        <dbReference type="ARBA" id="ARBA00023163"/>
    </source>
</evidence>
<evidence type="ECO:0000256" key="11">
    <source>
        <dbReference type="ARBA" id="ARBA00023015"/>
    </source>
</evidence>
<reference evidence="21" key="1">
    <citation type="submission" date="2020-08" db="EMBL/GenBank/DDBJ databases">
        <title>Plant Genome Project.</title>
        <authorList>
            <person name="Zhang R.-G."/>
        </authorList>
    </citation>
    <scope>NUCLEOTIDE SEQUENCE</scope>
    <source>
        <strain evidence="21">WSP0</strain>
        <tissue evidence="21">Leaf</tissue>
    </source>
</reference>
<dbReference type="InterPro" id="IPR003035">
    <property type="entry name" value="RWP-RK_dom"/>
</dbReference>
<evidence type="ECO:0000259" key="19">
    <source>
        <dbReference type="PROSITE" id="PS50011"/>
    </source>
</evidence>
<evidence type="ECO:0000256" key="2">
    <source>
        <dbReference type="ARBA" id="ARBA00005593"/>
    </source>
</evidence>
<evidence type="ECO:0000256" key="18">
    <source>
        <dbReference type="SAM" id="Coils"/>
    </source>
</evidence>
<evidence type="ECO:0000256" key="15">
    <source>
        <dbReference type="ARBA" id="ARBA00023242"/>
    </source>
</evidence>
<dbReference type="GO" id="GO:0005092">
    <property type="term" value="F:GDP-dissociation inhibitor activity"/>
    <property type="evidence" value="ECO:0007669"/>
    <property type="project" value="InterPro"/>
</dbReference>
<dbReference type="PANTHER" id="PTHR45621">
    <property type="entry name" value="OS01G0588500 PROTEIN-RELATED"/>
    <property type="match status" value="1"/>
</dbReference>
<dbReference type="InterPro" id="IPR005024">
    <property type="entry name" value="Snf7_fam"/>
</dbReference>
<feature type="coiled-coil region" evidence="18">
    <location>
        <begin position="791"/>
        <end position="818"/>
    </location>
</feature>
<dbReference type="PROSITE" id="PS00108">
    <property type="entry name" value="PROTEIN_KINASE_ST"/>
    <property type="match status" value="1"/>
</dbReference>
<comment type="similarity">
    <text evidence="3">Belongs to the protein kinase superfamily. Ser/Thr protein kinase family.</text>
</comment>
<organism evidence="21 22">
    <name type="scientific">Rhododendron griersonianum</name>
    <dbReference type="NCBI Taxonomy" id="479676"/>
    <lineage>
        <taxon>Eukaryota</taxon>
        <taxon>Viridiplantae</taxon>
        <taxon>Streptophyta</taxon>
        <taxon>Embryophyta</taxon>
        <taxon>Tracheophyta</taxon>
        <taxon>Spermatophyta</taxon>
        <taxon>Magnoliopsida</taxon>
        <taxon>eudicotyledons</taxon>
        <taxon>Gunneridae</taxon>
        <taxon>Pentapetalae</taxon>
        <taxon>asterids</taxon>
        <taxon>Ericales</taxon>
        <taxon>Ericaceae</taxon>
        <taxon>Ericoideae</taxon>
        <taxon>Rhodoreae</taxon>
        <taxon>Rhododendron</taxon>
    </lineage>
</organism>
<keyword evidence="22" id="KW-1185">Reference proteome</keyword>
<dbReference type="GO" id="GO:0005886">
    <property type="term" value="C:plasma membrane"/>
    <property type="evidence" value="ECO:0007669"/>
    <property type="project" value="UniProtKB-SubCell"/>
</dbReference>
<evidence type="ECO:0000256" key="1">
    <source>
        <dbReference type="ARBA" id="ARBA00004236"/>
    </source>
</evidence>
<evidence type="ECO:0000256" key="9">
    <source>
        <dbReference type="ARBA" id="ARBA00022777"/>
    </source>
</evidence>
<dbReference type="PROSITE" id="PS00107">
    <property type="entry name" value="PROTEIN_KINASE_ATP"/>
    <property type="match status" value="1"/>
</dbReference>
<dbReference type="InterPro" id="IPR036188">
    <property type="entry name" value="FAD/NAD-bd_sf"/>
</dbReference>
<dbReference type="GO" id="GO:0004674">
    <property type="term" value="F:protein serine/threonine kinase activity"/>
    <property type="evidence" value="ECO:0007669"/>
    <property type="project" value="UniProtKB-KW"/>
</dbReference>
<dbReference type="Pfam" id="PF02042">
    <property type="entry name" value="RWP-RK"/>
    <property type="match status" value="1"/>
</dbReference>
<comment type="function">
    <text evidence="16">May be involved in plant defense signaling.</text>
</comment>
<feature type="binding site" evidence="17">
    <location>
        <position position="961"/>
    </location>
    <ligand>
        <name>ATP</name>
        <dbReference type="ChEBI" id="CHEBI:30616"/>
    </ligand>
</feature>
<protein>
    <recommendedName>
        <fullName evidence="4">non-specific serine/threonine protein kinase</fullName>
        <ecNumber evidence="4">2.7.11.1</ecNumber>
    </recommendedName>
</protein>
<evidence type="ECO:0000256" key="12">
    <source>
        <dbReference type="ARBA" id="ARBA00023125"/>
    </source>
</evidence>
<dbReference type="Proteomes" id="UP000823749">
    <property type="component" value="Chromosome 8"/>
</dbReference>
<evidence type="ECO:0000256" key="7">
    <source>
        <dbReference type="ARBA" id="ARBA00022679"/>
    </source>
</evidence>
<dbReference type="InterPro" id="IPR050823">
    <property type="entry name" value="Plant_Ser_Thr_Prot_Kinase"/>
</dbReference>
<dbReference type="GO" id="GO:0003677">
    <property type="term" value="F:DNA binding"/>
    <property type="evidence" value="ECO:0007669"/>
    <property type="project" value="UniProtKB-KW"/>
</dbReference>
<proteinExistence type="inferred from homology"/>
<evidence type="ECO:0000313" key="22">
    <source>
        <dbReference type="Proteomes" id="UP000823749"/>
    </source>
</evidence>
<evidence type="ECO:0000259" key="20">
    <source>
        <dbReference type="PROSITE" id="PS51519"/>
    </source>
</evidence>
<keyword evidence="13" id="KW-0472">Membrane</keyword>
<dbReference type="InterPro" id="IPR017441">
    <property type="entry name" value="Protein_kinase_ATP_BS"/>
</dbReference>
<keyword evidence="15" id="KW-0539">Nucleus</keyword>
<dbReference type="SUPFAM" id="SSF54373">
    <property type="entry name" value="FAD-linked reductases, C-terminal domain"/>
    <property type="match status" value="1"/>
</dbReference>
<keyword evidence="10 17" id="KW-0067">ATP-binding</keyword>
<dbReference type="Pfam" id="PF03357">
    <property type="entry name" value="Snf7"/>
    <property type="match status" value="1"/>
</dbReference>
<keyword evidence="7" id="KW-0808">Transferase</keyword>
<dbReference type="Pfam" id="PF07714">
    <property type="entry name" value="PK_Tyr_Ser-Thr"/>
    <property type="match status" value="1"/>
</dbReference>
<dbReference type="EC" id="2.7.11.1" evidence="4"/>
<evidence type="ECO:0000256" key="17">
    <source>
        <dbReference type="PROSITE-ProRule" id="PRU10141"/>
    </source>
</evidence>
<dbReference type="Gene3D" id="3.30.519.10">
    <property type="entry name" value="Guanine Nucleotide Dissociation Inhibitor, domain 2"/>
    <property type="match status" value="1"/>
</dbReference>
<keyword evidence="11" id="KW-0805">Transcription regulation</keyword>
<dbReference type="EMBL" id="JACTNZ010000008">
    <property type="protein sequence ID" value="KAG5534483.1"/>
    <property type="molecule type" value="Genomic_DNA"/>
</dbReference>
<dbReference type="InterPro" id="IPR018203">
    <property type="entry name" value="GDP_dissociation_inhibitor"/>
</dbReference>
<keyword evidence="9" id="KW-0418">Kinase</keyword>
<dbReference type="Gene3D" id="1.10.287.1060">
    <property type="entry name" value="ESAT-6-like"/>
    <property type="match status" value="1"/>
</dbReference>
<dbReference type="FunFam" id="1.10.510.10:FF:000032">
    <property type="entry name" value="Serine/threonine-protein kinase PBS1"/>
    <property type="match status" value="1"/>
</dbReference>
<sequence length="1391" mass="154195">MDDTTTFSYPPIDPTTFDVIIIGTGLPESILAAASTAAGKTVLHLDPNPFYGSHFSSLPLSDVPSFLLSHSHAVPLPRDDLATPSPSDAVLVPVDLTTRPVYSHIEISSHSHSTDLLEHSRKFNLDLAGPRVLFCADSAVDLMLKSGANQYVEFKNVDGTYVCGGDGKLSSVPDSRLAVFKDASLGLMEKNRLGSFFKLVEGHLKGTGSDGSGRISEEDLERPFVEFLDKIRLSTKIKSYRSNCLCSLSVLVRVLSVSMRFELLHLIIMYAIAMADYNQDKLEGCRSVLKTKDGINRLALYHSSVGRFHNALGALIYPIYGQGELCQAFCRRAAVKGCLYVLRMPVKALLVDKESGSCKGAKLASGQDLFSNEMVLGPSFMTLVPLANSSPDFLQAKLADVGRDVRGKVARGICITNSSLKTDVSTCLVVTSIRVLQIGSSLAVCPSGMFVVYLSTLCDDDIQGKKSLHAAINTIFSVPISETPENSSNDKSEDTEVKPTLLWSALYIQEMTMGSFDSFRFTPMPDGNLNYNDLLDATKELFHKMFPEEEFFPETTFSQLDDDGELAPKLIRAVHVYKLEDGVAKEVEREYLFHSDSDYEEIETYKVLTLEQFRPSAQFKGRVNGVWVCIYVFDADRHGTPNLDDIPTILSVYSNPKLESIPTLANDLKIIVQMNHGIKNGVKVQVLPKETSFGNTAAGFHVRSQCVFPLDLNSAPYPELENEGGDKASGLADNKKRRATTEDIARLALTDLAKYFDLPIVEASKNLNVGLTVLKKKCRELGIPRWPHRKIKSLDSLIRDLQAEVEQQQQEDEAAALVVAKRQRMLENEKESIERKPFMEIQMETKKFRQDIFKKRALYFHILLGTSSGYTNDVGFSATSSSAGQSRFSAGTGDDANNGEILATANLKVYSFADLKTATQNFKSNSVLGIGGFGTVFKGWVDEKTLEPTKFGTGMTVAIKKLNSESVQGFQEWQSEVNFLGRLSHPNLVKLLGYCREDEELLLVYEFMQKGSLENHLFRRNSSMEPLSWDLRLKIAVAAARGLAFLHSSEKQIIYRDFKASNILLDGNFNAKISDFGLAKLGPSGENSHVSTRIMGTYGYAAPEYVATGHLYVKSDVYGFGVVLLEILTGLRALDNKRPTGQQNLIDWAKPQLSKRKLKPIMDPRIEGQYTSKAALQAAHLTLKCLEAEPRNRPHMRDVLELDAVIEAEKQAAKDLLREKKKERALLALRKKKVQEELLKQVDAWLINVEQQLADIELASKQRAVFESLKSGNEAMKKIQSEINLDDVQKLMDDTAEAKAYQDEINEILGEKLSAEDEEEILAEFDNLESQITLQDMPEVPARMPSVEEDDEKLDLPDVPTKAPVAPEVVVDDALAGVSARKKVMEEPLPA</sequence>
<accession>A0AAV6J1Q5</accession>
<evidence type="ECO:0000256" key="4">
    <source>
        <dbReference type="ARBA" id="ARBA00012513"/>
    </source>
</evidence>
<keyword evidence="6" id="KW-0723">Serine/threonine-protein kinase</keyword>
<evidence type="ECO:0000256" key="10">
    <source>
        <dbReference type="ARBA" id="ARBA00022840"/>
    </source>
</evidence>
<evidence type="ECO:0000256" key="16">
    <source>
        <dbReference type="ARBA" id="ARBA00054261"/>
    </source>
</evidence>
<dbReference type="Gene3D" id="1.10.405.10">
    <property type="entry name" value="Guanine Nucleotide Dissociation Inhibitor, domain 1"/>
    <property type="match status" value="1"/>
</dbReference>
<comment type="subcellular location">
    <subcellularLocation>
        <location evidence="1">Cell membrane</location>
    </subcellularLocation>
</comment>
<evidence type="ECO:0000256" key="8">
    <source>
        <dbReference type="ARBA" id="ARBA00022741"/>
    </source>
</evidence>
<feature type="domain" description="RWP-RK" evidence="20">
    <location>
        <begin position="731"/>
        <end position="814"/>
    </location>
</feature>
<dbReference type="PROSITE" id="PS51519">
    <property type="entry name" value="RWP_RK"/>
    <property type="match status" value="1"/>
</dbReference>
<evidence type="ECO:0000313" key="21">
    <source>
        <dbReference type="EMBL" id="KAG5534483.1"/>
    </source>
</evidence>
<gene>
    <name evidence="21" type="ORF">RHGRI_022570</name>
</gene>
<dbReference type="Gene3D" id="3.30.200.20">
    <property type="entry name" value="Phosphorylase Kinase, domain 1"/>
    <property type="match status" value="1"/>
</dbReference>
<keyword evidence="14" id="KW-0804">Transcription</keyword>
<feature type="coiled-coil region" evidence="18">
    <location>
        <begin position="1199"/>
        <end position="1237"/>
    </location>
</feature>
<dbReference type="CDD" id="cd14066">
    <property type="entry name" value="STKc_IRAK"/>
    <property type="match status" value="1"/>
</dbReference>
<dbReference type="Gene3D" id="3.50.50.60">
    <property type="entry name" value="FAD/NAD(P)-binding domain"/>
    <property type="match status" value="1"/>
</dbReference>
<evidence type="ECO:0000256" key="5">
    <source>
        <dbReference type="ARBA" id="ARBA00022475"/>
    </source>
</evidence>